<evidence type="ECO:0000313" key="5">
    <source>
        <dbReference type="Proteomes" id="UP001239445"/>
    </source>
</evidence>
<feature type="compositionally biased region" description="Low complexity" evidence="3">
    <location>
        <begin position="1147"/>
        <end position="1158"/>
    </location>
</feature>
<accession>A0AAJ0FBK4</accession>
<feature type="region of interest" description="Disordered" evidence="3">
    <location>
        <begin position="1147"/>
        <end position="1359"/>
    </location>
</feature>
<keyword evidence="2" id="KW-0175">Coiled coil</keyword>
<feature type="compositionally biased region" description="Low complexity" evidence="3">
    <location>
        <begin position="1320"/>
        <end position="1333"/>
    </location>
</feature>
<reference evidence="4" key="1">
    <citation type="submission" date="2023-06" db="EMBL/GenBank/DDBJ databases">
        <title>Genome-scale phylogeny and comparative genomics of the fungal order Sordariales.</title>
        <authorList>
            <consortium name="Lawrence Berkeley National Laboratory"/>
            <person name="Hensen N."/>
            <person name="Bonometti L."/>
            <person name="Westerberg I."/>
            <person name="Brannstrom I.O."/>
            <person name="Guillou S."/>
            <person name="Cros-Aarteil S."/>
            <person name="Calhoun S."/>
            <person name="Haridas S."/>
            <person name="Kuo A."/>
            <person name="Mondo S."/>
            <person name="Pangilinan J."/>
            <person name="Riley R."/>
            <person name="Labutti K."/>
            <person name="Andreopoulos B."/>
            <person name="Lipzen A."/>
            <person name="Chen C."/>
            <person name="Yanf M."/>
            <person name="Daum C."/>
            <person name="Ng V."/>
            <person name="Clum A."/>
            <person name="Steindorff A."/>
            <person name="Ohm R."/>
            <person name="Martin F."/>
            <person name="Silar P."/>
            <person name="Natvig D."/>
            <person name="Lalanne C."/>
            <person name="Gautier V."/>
            <person name="Ament-Velasquez S.L."/>
            <person name="Kruys A."/>
            <person name="Hutchinson M.I."/>
            <person name="Powell A.J."/>
            <person name="Barry K."/>
            <person name="Miller A.N."/>
            <person name="Grigoriev I.V."/>
            <person name="Debuchy R."/>
            <person name="Gladieux P."/>
            <person name="Thoren M.H."/>
            <person name="Johannesson H."/>
        </authorList>
    </citation>
    <scope>NUCLEOTIDE SEQUENCE</scope>
    <source>
        <strain evidence="4">PSN4</strain>
    </source>
</reference>
<proteinExistence type="predicted"/>
<feature type="compositionally biased region" description="Acidic residues" evidence="3">
    <location>
        <begin position="1100"/>
        <end position="1110"/>
    </location>
</feature>
<feature type="compositionally biased region" description="Acidic residues" evidence="3">
    <location>
        <begin position="1348"/>
        <end position="1359"/>
    </location>
</feature>
<dbReference type="Proteomes" id="UP001239445">
    <property type="component" value="Unassembled WGS sequence"/>
</dbReference>
<feature type="region of interest" description="Disordered" evidence="3">
    <location>
        <begin position="337"/>
        <end position="506"/>
    </location>
</feature>
<name>A0AAJ0FBK4_9PEZI</name>
<dbReference type="PANTHER" id="PTHR13037:SF24">
    <property type="entry name" value="POLYCOMB PROTEIN PCL-RELATED"/>
    <property type="match status" value="1"/>
</dbReference>
<feature type="compositionally biased region" description="Low complexity" evidence="3">
    <location>
        <begin position="1076"/>
        <end position="1099"/>
    </location>
</feature>
<keyword evidence="1" id="KW-0945">Host-virus interaction</keyword>
<feature type="compositionally biased region" description="Low complexity" evidence="3">
    <location>
        <begin position="811"/>
        <end position="830"/>
    </location>
</feature>
<feature type="compositionally biased region" description="Acidic residues" evidence="3">
    <location>
        <begin position="604"/>
        <end position="625"/>
    </location>
</feature>
<evidence type="ECO:0000256" key="2">
    <source>
        <dbReference type="SAM" id="Coils"/>
    </source>
</evidence>
<dbReference type="PANTHER" id="PTHR13037">
    <property type="entry name" value="FORMIN"/>
    <property type="match status" value="1"/>
</dbReference>
<feature type="region of interest" description="Disordered" evidence="3">
    <location>
        <begin position="656"/>
        <end position="681"/>
    </location>
</feature>
<protein>
    <submittedName>
        <fullName evidence="4">Uncharacterized protein</fullName>
    </submittedName>
</protein>
<feature type="coiled-coil region" evidence="2">
    <location>
        <begin position="1003"/>
        <end position="1035"/>
    </location>
</feature>
<evidence type="ECO:0000313" key="4">
    <source>
        <dbReference type="EMBL" id="KAK1757438.1"/>
    </source>
</evidence>
<feature type="compositionally biased region" description="Pro residues" evidence="3">
    <location>
        <begin position="1180"/>
        <end position="1194"/>
    </location>
</feature>
<feature type="coiled-coil region" evidence="2">
    <location>
        <begin position="171"/>
        <end position="252"/>
    </location>
</feature>
<keyword evidence="5" id="KW-1185">Reference proteome</keyword>
<feature type="region of interest" description="Disordered" evidence="3">
    <location>
        <begin position="585"/>
        <end position="635"/>
    </location>
</feature>
<sequence>MVASAVTSVFRVGLFLARSVCAPLWSLVSLVSSMALSWLVAAELRFYRTKAYVHNQLWNLADWVFENQKLRAKTDMAFRELVGEYQRQCLRIDAINREVANRVNQSLATWAKVKGFPEFCGGRRAGRQEPVPHRNLSPIAWTTCRAPPTMTLWQRVSSCADWEVMSVQARIHAIEDAIVKNKDLIDRLQRELDTRSQEHLDMELDLLTCKQNAADRLHERLRDAERAHRVREADLAERLREAELVLRALDREHALENHVAPRLKSIATQTTETLADAALVDQLIGKTEAEALAGPSTPGDQVTKHFHAAPPTSPYGKKAFDEAALFKRLLKRQSHQHRRLRLKFSDVPVQSGSQEDCGSPAPQGIHENTGSAIELAGPSVVPTTPVGQQMDEDESKKLDSLTPPFFPPSLTPQTAPKETSKDSETQPGDHEGHAILPVQSGTHAGTGIPVESGSQEEAAIIPGPSPQPPYQSDADSLSALEETTSQSPDDNTAAEEAVPSGGADGDDIISELAQELEGLSLFGGQGTSETVAVAVPVVVGPPTDEPNLSQPCGAVEGAVTADGLVKVGSGLEEKWLAYRSLPEDCADQEGEGSDAGSEPVPYFDSEDEMDTGSGLDDSDGDDDDDNYPHPDGQGLLATFAGMSLEEAPEHIVVDQEDSPQWAFSLPPPPPQELTEDTQMESAPPIPSLPVFSGTHPLPLSAAPAVDDDEEMASNLGEEAPAPDVRMDDEVMSAPAGPAVVTGTVGTTPFSFTQSVAPPPPAPTPAPAPGPVQTPATPQPPIFQFAFGASVPAPQAPMFPTAQPRAEEARQEAAATPAQLGGSSGQPTPGGQAEGGLSGSSFVFGLPAAGASGQNAFVFGGGGGVGGVQMGTESHVQGSVQAPTTPISTATEGAYQVATPEDEVDFGESSQMTENPFAAVDGIVLSPGPDPFQGNDDDDDGLEAAFDEEFAKFMQEQAEGDAEAIAQAAQAHAEGLARHARAEEEHRANPNAVAEFAPNVAEMIRRNQEEAARLQAEFAAAQAAATEANSDQAEAESEYEYEEVEVVVGGPVPADAVLEFAPNVQEMIRRNQEEAARVQAEFAAAEAAAEAEANDQQAEAEGSESEYDEDELVEVAIGAPVPADAVAEFAPNLQDILRRNREEAARIQAEFEAAGAEGQANDDGGAPGPSSSAPAREQPSTPSPPPPPQSPPTAPWRPLRQTHPDLFSQGPTTCPDGPVVLRQQYRQSSPTPQQRPSSVAGSPSPAGPSLAEQIALRQQSRGRPQPAPREARSGLSASQEAERLRFRLAMETGPSGPAPAGPRPSSVFSGVTPPAGPGPAGPTSTGPPSSTAPPVEDTREISFAFESWSPEDDEEISEEE</sequence>
<feature type="region of interest" description="Disordered" evidence="3">
    <location>
        <begin position="792"/>
        <end position="836"/>
    </location>
</feature>
<organism evidence="4 5">
    <name type="scientific">Echria macrotheca</name>
    <dbReference type="NCBI Taxonomy" id="438768"/>
    <lineage>
        <taxon>Eukaryota</taxon>
        <taxon>Fungi</taxon>
        <taxon>Dikarya</taxon>
        <taxon>Ascomycota</taxon>
        <taxon>Pezizomycotina</taxon>
        <taxon>Sordariomycetes</taxon>
        <taxon>Sordariomycetidae</taxon>
        <taxon>Sordariales</taxon>
        <taxon>Schizotheciaceae</taxon>
        <taxon>Echria</taxon>
    </lineage>
</organism>
<gene>
    <name evidence="4" type="ORF">QBC47DRAFT_442320</name>
</gene>
<feature type="region of interest" description="Disordered" evidence="3">
    <location>
        <begin position="1071"/>
        <end position="1110"/>
    </location>
</feature>
<feature type="compositionally biased region" description="Pro residues" evidence="3">
    <location>
        <begin position="756"/>
        <end position="780"/>
    </location>
</feature>
<feature type="compositionally biased region" description="Polar residues" evidence="3">
    <location>
        <begin position="481"/>
        <end position="490"/>
    </location>
</feature>
<evidence type="ECO:0000256" key="1">
    <source>
        <dbReference type="ARBA" id="ARBA00022581"/>
    </source>
</evidence>
<feature type="compositionally biased region" description="Low complexity" evidence="3">
    <location>
        <begin position="1167"/>
        <end position="1179"/>
    </location>
</feature>
<dbReference type="EMBL" id="MU839830">
    <property type="protein sequence ID" value="KAK1757438.1"/>
    <property type="molecule type" value="Genomic_DNA"/>
</dbReference>
<feature type="region of interest" description="Disordered" evidence="3">
    <location>
        <begin position="750"/>
        <end position="780"/>
    </location>
</feature>
<feature type="compositionally biased region" description="Low complexity" evidence="3">
    <location>
        <begin position="1221"/>
        <end position="1248"/>
    </location>
</feature>
<feature type="compositionally biased region" description="Basic and acidic residues" evidence="3">
    <location>
        <begin position="418"/>
        <end position="433"/>
    </location>
</feature>
<evidence type="ECO:0000256" key="3">
    <source>
        <dbReference type="SAM" id="MobiDB-lite"/>
    </source>
</evidence>
<comment type="caution">
    <text evidence="4">The sequence shown here is derived from an EMBL/GenBank/DDBJ whole genome shotgun (WGS) entry which is preliminary data.</text>
</comment>